<dbReference type="InterPro" id="IPR007705">
    <property type="entry name" value="Vesicle_trsprt_v-SNARE_N"/>
</dbReference>
<dbReference type="OrthoDB" id="430637at2759"/>
<name>X6NVB1_RETFI</name>
<dbReference type="GO" id="GO:0006906">
    <property type="term" value="P:vesicle fusion"/>
    <property type="evidence" value="ECO:0007669"/>
    <property type="project" value="TreeGrafter"/>
</dbReference>
<dbReference type="GO" id="GO:0031902">
    <property type="term" value="C:late endosome membrane"/>
    <property type="evidence" value="ECO:0007669"/>
    <property type="project" value="TreeGrafter"/>
</dbReference>
<evidence type="ECO:0000259" key="11">
    <source>
        <dbReference type="Pfam" id="PF05008"/>
    </source>
</evidence>
<dbReference type="InterPro" id="IPR038407">
    <property type="entry name" value="v-SNARE_N_sf"/>
</dbReference>
<evidence type="ECO:0000256" key="10">
    <source>
        <dbReference type="SAM" id="Phobius"/>
    </source>
</evidence>
<keyword evidence="8 10" id="KW-0472">Membrane</keyword>
<dbReference type="AlphaFoldDB" id="X6NVB1"/>
<evidence type="ECO:0000313" key="13">
    <source>
        <dbReference type="Proteomes" id="UP000023152"/>
    </source>
</evidence>
<dbReference type="Gene3D" id="1.20.5.110">
    <property type="match status" value="1"/>
</dbReference>
<reference evidence="12 13" key="1">
    <citation type="journal article" date="2013" name="Curr. Biol.">
        <title>The Genome of the Foraminiferan Reticulomyxa filosa.</title>
        <authorList>
            <person name="Glockner G."/>
            <person name="Hulsmann N."/>
            <person name="Schleicher M."/>
            <person name="Noegel A.A."/>
            <person name="Eichinger L."/>
            <person name="Gallinger C."/>
            <person name="Pawlowski J."/>
            <person name="Sierra R."/>
            <person name="Euteneuer U."/>
            <person name="Pillet L."/>
            <person name="Moustafa A."/>
            <person name="Platzer M."/>
            <person name="Groth M."/>
            <person name="Szafranski K."/>
            <person name="Schliwa M."/>
        </authorList>
    </citation>
    <scope>NUCLEOTIDE SEQUENCE [LARGE SCALE GENOMIC DNA]</scope>
</reference>
<dbReference type="Pfam" id="PF05008">
    <property type="entry name" value="V-SNARE"/>
    <property type="match status" value="1"/>
</dbReference>
<dbReference type="EMBL" id="ASPP01005762">
    <property type="protein sequence ID" value="ETO29936.1"/>
    <property type="molecule type" value="Genomic_DNA"/>
</dbReference>
<protein>
    <recommendedName>
        <fullName evidence="11">Vesicle transport v-SNARE N-terminal domain-containing protein</fullName>
    </recommendedName>
</protein>
<dbReference type="OMA" id="HETTHDV"/>
<keyword evidence="13" id="KW-1185">Reference proteome</keyword>
<gene>
    <name evidence="12" type="ORF">RFI_07183</name>
</gene>
<dbReference type="GO" id="GO:0006886">
    <property type="term" value="P:intracellular protein transport"/>
    <property type="evidence" value="ECO:0007669"/>
    <property type="project" value="InterPro"/>
</dbReference>
<dbReference type="SUPFAM" id="SSF58038">
    <property type="entry name" value="SNARE fusion complex"/>
    <property type="match status" value="1"/>
</dbReference>
<dbReference type="Pfam" id="PF12352">
    <property type="entry name" value="V-SNARE_C"/>
    <property type="match status" value="1"/>
</dbReference>
<dbReference type="Proteomes" id="UP000023152">
    <property type="component" value="Unassembled WGS sequence"/>
</dbReference>
<dbReference type="GO" id="GO:0012507">
    <property type="term" value="C:ER to Golgi transport vesicle membrane"/>
    <property type="evidence" value="ECO:0007669"/>
    <property type="project" value="TreeGrafter"/>
</dbReference>
<evidence type="ECO:0000256" key="9">
    <source>
        <dbReference type="SAM" id="Coils"/>
    </source>
</evidence>
<feature type="domain" description="Vesicle transport v-SNARE N-terminal" evidence="11">
    <location>
        <begin position="50"/>
        <end position="122"/>
    </location>
</feature>
<keyword evidence="7 9" id="KW-0175">Coiled coil</keyword>
<dbReference type="Gene3D" id="1.20.58.400">
    <property type="entry name" value="t-snare proteins"/>
    <property type="match status" value="1"/>
</dbReference>
<keyword evidence="5" id="KW-0653">Protein transport</keyword>
<keyword evidence="6 10" id="KW-1133">Transmembrane helix</keyword>
<accession>X6NVB1</accession>
<keyword evidence="4 10" id="KW-0812">Transmembrane</keyword>
<evidence type="ECO:0000256" key="8">
    <source>
        <dbReference type="ARBA" id="ARBA00023136"/>
    </source>
</evidence>
<dbReference type="GO" id="GO:0000149">
    <property type="term" value="F:SNARE binding"/>
    <property type="evidence" value="ECO:0007669"/>
    <property type="project" value="TreeGrafter"/>
</dbReference>
<dbReference type="InterPro" id="IPR010989">
    <property type="entry name" value="SNARE"/>
</dbReference>
<comment type="subcellular location">
    <subcellularLocation>
        <location evidence="1">Membrane</location>
        <topology evidence="1">Single-pass type IV membrane protein</topology>
    </subcellularLocation>
</comment>
<sequence length="257" mass="29712">MTKKSKTHLLPSAGIISFNIFVKMCPNKKKSVAEKRKKFFFELLGEKPKKKKTRKISSLKKTEKSRGLIDGITSDLSECQQTVRNMELELRSLDPNTKSKWQDRVNRYKTDLKTLQQDFDREKEIAQRSELFPGAKDAANEILLNWKKKKGTTTDEQARLISTADQSRKDTDMLRDSAKQLHDTEQQAMEISGELVEQKNRINNIRKNLGEGNTVLGRVGRVLGRMGRRQAMMSVMWCFIIIIILTVIALIIYFKFR</sequence>
<dbReference type="PANTHER" id="PTHR21230">
    <property type="entry name" value="VESICLE TRANSPORT V-SNARE PROTEIN VTI1-RELATED"/>
    <property type="match status" value="1"/>
</dbReference>
<feature type="coiled-coil region" evidence="9">
    <location>
        <begin position="98"/>
        <end position="125"/>
    </location>
</feature>
<dbReference type="SUPFAM" id="SSF47661">
    <property type="entry name" value="t-snare proteins"/>
    <property type="match status" value="1"/>
</dbReference>
<organism evidence="12 13">
    <name type="scientific">Reticulomyxa filosa</name>
    <dbReference type="NCBI Taxonomy" id="46433"/>
    <lineage>
        <taxon>Eukaryota</taxon>
        <taxon>Sar</taxon>
        <taxon>Rhizaria</taxon>
        <taxon>Retaria</taxon>
        <taxon>Foraminifera</taxon>
        <taxon>Monothalamids</taxon>
        <taxon>Reticulomyxidae</taxon>
        <taxon>Reticulomyxa</taxon>
    </lineage>
</organism>
<evidence type="ECO:0000256" key="2">
    <source>
        <dbReference type="ARBA" id="ARBA00006108"/>
    </source>
</evidence>
<evidence type="ECO:0000256" key="6">
    <source>
        <dbReference type="ARBA" id="ARBA00022989"/>
    </source>
</evidence>
<proteinExistence type="inferred from homology"/>
<dbReference type="GO" id="GO:0005789">
    <property type="term" value="C:endoplasmic reticulum membrane"/>
    <property type="evidence" value="ECO:0007669"/>
    <property type="project" value="TreeGrafter"/>
</dbReference>
<comment type="similarity">
    <text evidence="2">Belongs to the VTI1 family.</text>
</comment>
<evidence type="ECO:0000256" key="5">
    <source>
        <dbReference type="ARBA" id="ARBA00022927"/>
    </source>
</evidence>
<evidence type="ECO:0000256" key="1">
    <source>
        <dbReference type="ARBA" id="ARBA00004211"/>
    </source>
</evidence>
<evidence type="ECO:0000256" key="3">
    <source>
        <dbReference type="ARBA" id="ARBA00022448"/>
    </source>
</evidence>
<dbReference type="GO" id="GO:0005794">
    <property type="term" value="C:Golgi apparatus"/>
    <property type="evidence" value="ECO:0007669"/>
    <property type="project" value="TreeGrafter"/>
</dbReference>
<evidence type="ECO:0000256" key="4">
    <source>
        <dbReference type="ARBA" id="ARBA00022692"/>
    </source>
</evidence>
<evidence type="ECO:0000256" key="7">
    <source>
        <dbReference type="ARBA" id="ARBA00023054"/>
    </source>
</evidence>
<dbReference type="GO" id="GO:0005484">
    <property type="term" value="F:SNAP receptor activity"/>
    <property type="evidence" value="ECO:0007669"/>
    <property type="project" value="TreeGrafter"/>
</dbReference>
<evidence type="ECO:0000313" key="12">
    <source>
        <dbReference type="EMBL" id="ETO29936.1"/>
    </source>
</evidence>
<feature type="coiled-coil region" evidence="9">
    <location>
        <begin position="181"/>
        <end position="208"/>
    </location>
</feature>
<dbReference type="GO" id="GO:0031201">
    <property type="term" value="C:SNARE complex"/>
    <property type="evidence" value="ECO:0007669"/>
    <property type="project" value="TreeGrafter"/>
</dbReference>
<comment type="caution">
    <text evidence="12">The sequence shown here is derived from an EMBL/GenBank/DDBJ whole genome shotgun (WGS) entry which is preliminary data.</text>
</comment>
<keyword evidence="3" id="KW-0813">Transport</keyword>
<feature type="transmembrane region" description="Helical" evidence="10">
    <location>
        <begin position="235"/>
        <end position="254"/>
    </location>
</feature>